<accession>A0A934WVC9</accession>
<organism evidence="2 3">
    <name type="scientific">Marivirga aurantiaca</name>
    <dbReference type="NCBI Taxonomy" id="2802615"/>
    <lineage>
        <taxon>Bacteria</taxon>
        <taxon>Pseudomonadati</taxon>
        <taxon>Bacteroidota</taxon>
        <taxon>Cytophagia</taxon>
        <taxon>Cytophagales</taxon>
        <taxon>Marivirgaceae</taxon>
        <taxon>Marivirga</taxon>
    </lineage>
</organism>
<protein>
    <submittedName>
        <fullName evidence="2">Uncharacterized protein</fullName>
    </submittedName>
</protein>
<dbReference type="Gene3D" id="3.40.30.10">
    <property type="entry name" value="Glutaredoxin"/>
    <property type="match status" value="1"/>
</dbReference>
<dbReference type="Proteomes" id="UP000611723">
    <property type="component" value="Unassembled WGS sequence"/>
</dbReference>
<dbReference type="EMBL" id="JAEQBW010000001">
    <property type="protein sequence ID" value="MBK6263723.1"/>
    <property type="molecule type" value="Genomic_DNA"/>
</dbReference>
<keyword evidence="3" id="KW-1185">Reference proteome</keyword>
<proteinExistence type="predicted"/>
<dbReference type="RefSeq" id="WP_201429410.1">
    <property type="nucleotide sequence ID" value="NZ_JAEQBW010000001.1"/>
</dbReference>
<reference evidence="2" key="1">
    <citation type="submission" date="2021-01" db="EMBL/GenBank/DDBJ databases">
        <title>Marivirga aurantiaca sp. nov., isolated from intertidal surface sediments.</title>
        <authorList>
            <person name="Zhang M."/>
        </authorList>
    </citation>
    <scope>NUCLEOTIDE SEQUENCE</scope>
    <source>
        <strain evidence="2">S37H4</strain>
    </source>
</reference>
<evidence type="ECO:0000313" key="2">
    <source>
        <dbReference type="EMBL" id="MBK6263723.1"/>
    </source>
</evidence>
<evidence type="ECO:0000256" key="1">
    <source>
        <dbReference type="SAM" id="Phobius"/>
    </source>
</evidence>
<comment type="caution">
    <text evidence="2">The sequence shown here is derived from an EMBL/GenBank/DDBJ whole genome shotgun (WGS) entry which is preliminary data.</text>
</comment>
<feature type="transmembrane region" description="Helical" evidence="1">
    <location>
        <begin position="6"/>
        <end position="26"/>
    </location>
</feature>
<sequence>MKISKILILFVVLSLPVILYLLLTFYGKNEFDLPKYFIDRNEQCTDFVQISEIEDSLHTVNGKRFKLHEVLKENINVLHFPESGVDNQPLQNELKRLLDTFSDQEKIELHTILVAKDSSYFQGNKFINSENAYQYHVSSDFYDLLTTCYLALPTKNWVGDHPAEMKLDLSKILVLIDGDMQIRGYYDGLETKDVDRLILEIRILLSKKGN</sequence>
<keyword evidence="1" id="KW-0812">Transmembrane</keyword>
<gene>
    <name evidence="2" type="ORF">JKA74_01645</name>
</gene>
<name>A0A934WVC9_9BACT</name>
<evidence type="ECO:0000313" key="3">
    <source>
        <dbReference type="Proteomes" id="UP000611723"/>
    </source>
</evidence>
<keyword evidence="1" id="KW-1133">Transmembrane helix</keyword>
<keyword evidence="1" id="KW-0472">Membrane</keyword>
<dbReference type="AlphaFoldDB" id="A0A934WVC9"/>